<evidence type="ECO:0000256" key="7">
    <source>
        <dbReference type="ARBA" id="ARBA00022989"/>
    </source>
</evidence>
<evidence type="ECO:0000256" key="1">
    <source>
        <dbReference type="ARBA" id="ARBA00004651"/>
    </source>
</evidence>
<keyword evidence="8 11" id="KW-0472">Membrane</keyword>
<feature type="transmembrane region" description="Helical" evidence="11">
    <location>
        <begin position="26"/>
        <end position="45"/>
    </location>
</feature>
<dbReference type="EMBL" id="CP031742">
    <property type="protein sequence ID" value="AXQ53299.1"/>
    <property type="molecule type" value="Genomic_DNA"/>
</dbReference>
<dbReference type="FunFam" id="1.20.1250.20:FF:000001">
    <property type="entry name" value="Dicarboxylate MFS transporter"/>
    <property type="match status" value="1"/>
</dbReference>
<dbReference type="InterPro" id="IPR005829">
    <property type="entry name" value="Sugar_transporter_CS"/>
</dbReference>
<name>A0A385D5F3_9ACTN</name>
<dbReference type="PANTHER" id="PTHR43045:SF1">
    <property type="entry name" value="SHIKIMATE TRANSPORTER"/>
    <property type="match status" value="1"/>
</dbReference>
<dbReference type="GO" id="GO:0005886">
    <property type="term" value="C:plasma membrane"/>
    <property type="evidence" value="ECO:0007669"/>
    <property type="project" value="UniProtKB-SubCell"/>
</dbReference>
<dbReference type="KEGG" id="sky:D0C37_00650"/>
<keyword evidence="6" id="KW-0769">Symport</keyword>
<evidence type="ECO:0000256" key="9">
    <source>
        <dbReference type="ARBA" id="ARBA00037295"/>
    </source>
</evidence>
<dbReference type="InterPro" id="IPR011701">
    <property type="entry name" value="MFS"/>
</dbReference>
<evidence type="ECO:0000259" key="12">
    <source>
        <dbReference type="PROSITE" id="PS50850"/>
    </source>
</evidence>
<gene>
    <name evidence="13" type="ORF">D0C37_00650</name>
</gene>
<evidence type="ECO:0000256" key="5">
    <source>
        <dbReference type="ARBA" id="ARBA00022692"/>
    </source>
</evidence>
<dbReference type="InterPro" id="IPR036259">
    <property type="entry name" value="MFS_trans_sf"/>
</dbReference>
<feature type="transmembrane region" description="Helical" evidence="11">
    <location>
        <begin position="117"/>
        <end position="140"/>
    </location>
</feature>
<feature type="transmembrane region" description="Helical" evidence="11">
    <location>
        <begin position="152"/>
        <end position="176"/>
    </location>
</feature>
<feature type="transmembrane region" description="Helical" evidence="11">
    <location>
        <begin position="51"/>
        <end position="75"/>
    </location>
</feature>
<feature type="transmembrane region" description="Helical" evidence="11">
    <location>
        <begin position="306"/>
        <end position="324"/>
    </location>
</feature>
<dbReference type="SUPFAM" id="SSF103473">
    <property type="entry name" value="MFS general substrate transporter"/>
    <property type="match status" value="1"/>
</dbReference>
<comment type="subcellular location">
    <subcellularLocation>
        <location evidence="1">Cell membrane</location>
        <topology evidence="1">Multi-pass membrane protein</topology>
    </subcellularLocation>
</comment>
<proteinExistence type="inferred from homology"/>
<feature type="transmembrane region" description="Helical" evidence="11">
    <location>
        <begin position="240"/>
        <end position="262"/>
    </location>
</feature>
<dbReference type="GO" id="GO:0015293">
    <property type="term" value="F:symporter activity"/>
    <property type="evidence" value="ECO:0007669"/>
    <property type="project" value="UniProtKB-KW"/>
</dbReference>
<keyword evidence="7 11" id="KW-1133">Transmembrane helix</keyword>
<evidence type="ECO:0000256" key="8">
    <source>
        <dbReference type="ARBA" id="ARBA00023136"/>
    </source>
</evidence>
<evidence type="ECO:0000256" key="3">
    <source>
        <dbReference type="ARBA" id="ARBA00022448"/>
    </source>
</evidence>
<feature type="transmembrane region" description="Helical" evidence="11">
    <location>
        <begin position="395"/>
        <end position="418"/>
    </location>
</feature>
<comment type="similarity">
    <text evidence="2">Belongs to the major facilitator superfamily. Metabolite:H+ Symporter (MHS) family (TC 2.A.1.6) family.</text>
</comment>
<comment type="function">
    <text evidence="9">May be a proton symporter involved in the uptake of osmolytes such as proline and glycine betaine.</text>
</comment>
<feature type="transmembrane region" description="Helical" evidence="11">
    <location>
        <begin position="274"/>
        <end position="294"/>
    </location>
</feature>
<evidence type="ECO:0000256" key="10">
    <source>
        <dbReference type="ARBA" id="ARBA00039918"/>
    </source>
</evidence>
<dbReference type="PROSITE" id="PS50850">
    <property type="entry name" value="MFS"/>
    <property type="match status" value="1"/>
</dbReference>
<dbReference type="Proteomes" id="UP000259636">
    <property type="component" value="Chromosome"/>
</dbReference>
<evidence type="ECO:0000256" key="11">
    <source>
        <dbReference type="SAM" id="Phobius"/>
    </source>
</evidence>
<keyword evidence="4" id="KW-1003">Cell membrane</keyword>
<sequence length="442" mass="46138">MATTRSAQEQSRKAVFASWIGTTIEYYDFAIYGLAASLIFAPLFFPSTDPTVGTLLSLSSFAVGYLTRPLGALVFGHFGDRIGRKAVLIVTLVLMGVATFAIGLLPTYSQIGVAAPVLLIVARLVQGFSVGGEYGGAVLLAVEHSSERRRGLFGSIVNTGATVGLVLANVAFILVFQLPDDQMLAWGWRIPFLFSSILVVVGLVARYSLEESPDFAEAKDQGTVRGVPALEVLRHHLGTVLLVAVGIIAAGSAFTMTTVFSLTYGRDALGLDNSAMLTALLPATAVILVGLPLFGRLSDRVGVRPVFLAGAASLVVLPFVWFALMDTGRYVPMLLGFALLFVGYSANYAVVPAYFSQVFPPAVRFTGMSIGLTLGLIAGNAVAPAVSASLLDATGGWLAIAGYMALTGLASLTAGLFLRIPAAGTTPQPVTEAPAVAGQGAR</sequence>
<evidence type="ECO:0000256" key="6">
    <source>
        <dbReference type="ARBA" id="ARBA00022847"/>
    </source>
</evidence>
<protein>
    <recommendedName>
        <fullName evidence="10">Putative proline/betaine transporter</fullName>
    </recommendedName>
</protein>
<evidence type="ECO:0000256" key="2">
    <source>
        <dbReference type="ARBA" id="ARBA00008240"/>
    </source>
</evidence>
<reference evidence="13 14" key="1">
    <citation type="submission" date="2018-08" db="EMBL/GenBank/DDBJ databases">
        <authorList>
            <person name="Ferrada E.E."/>
            <person name="Latorre B.A."/>
        </authorList>
    </citation>
    <scope>NUCLEOTIDE SEQUENCE [LARGE SCALE GENOMIC DNA]</scope>
    <source>
        <strain evidence="13 14">VK-A60T</strain>
    </source>
</reference>
<evidence type="ECO:0000313" key="13">
    <source>
        <dbReference type="EMBL" id="AXQ53299.1"/>
    </source>
</evidence>
<accession>A0A385D5F3</accession>
<dbReference type="PANTHER" id="PTHR43045">
    <property type="entry name" value="SHIKIMATE TRANSPORTER"/>
    <property type="match status" value="1"/>
</dbReference>
<dbReference type="GeneID" id="300112760"/>
<feature type="transmembrane region" description="Helical" evidence="11">
    <location>
        <begin position="87"/>
        <end position="105"/>
    </location>
</feature>
<dbReference type="InterPro" id="IPR020846">
    <property type="entry name" value="MFS_dom"/>
</dbReference>
<feature type="transmembrane region" description="Helical" evidence="11">
    <location>
        <begin position="330"/>
        <end position="350"/>
    </location>
</feature>
<dbReference type="Pfam" id="PF07690">
    <property type="entry name" value="MFS_1"/>
    <property type="match status" value="1"/>
</dbReference>
<organism evidence="13 14">
    <name type="scientific">Streptomyces koyangensis</name>
    <dbReference type="NCBI Taxonomy" id="188770"/>
    <lineage>
        <taxon>Bacteria</taxon>
        <taxon>Bacillati</taxon>
        <taxon>Actinomycetota</taxon>
        <taxon>Actinomycetes</taxon>
        <taxon>Kitasatosporales</taxon>
        <taxon>Streptomycetaceae</taxon>
        <taxon>Streptomyces</taxon>
        <taxon>Streptomyces aurantiacus group</taxon>
    </lineage>
</organism>
<dbReference type="RefSeq" id="WP_117348418.1">
    <property type="nucleotide sequence ID" value="NZ_CP031742.1"/>
</dbReference>
<feature type="transmembrane region" description="Helical" evidence="11">
    <location>
        <begin position="362"/>
        <end position="383"/>
    </location>
</feature>
<evidence type="ECO:0000313" key="14">
    <source>
        <dbReference type="Proteomes" id="UP000259636"/>
    </source>
</evidence>
<dbReference type="Gene3D" id="1.20.1250.20">
    <property type="entry name" value="MFS general substrate transporter like domains"/>
    <property type="match status" value="2"/>
</dbReference>
<dbReference type="CDD" id="cd17369">
    <property type="entry name" value="MFS_ShiA_like"/>
    <property type="match status" value="1"/>
</dbReference>
<dbReference type="AlphaFoldDB" id="A0A385D5F3"/>
<dbReference type="PROSITE" id="PS00217">
    <property type="entry name" value="SUGAR_TRANSPORT_2"/>
    <property type="match status" value="1"/>
</dbReference>
<evidence type="ECO:0000256" key="4">
    <source>
        <dbReference type="ARBA" id="ARBA00022475"/>
    </source>
</evidence>
<keyword evidence="3" id="KW-0813">Transport</keyword>
<feature type="domain" description="Major facilitator superfamily (MFS) profile" evidence="12">
    <location>
        <begin position="14"/>
        <end position="425"/>
    </location>
</feature>
<keyword evidence="5 11" id="KW-0812">Transmembrane</keyword>
<feature type="transmembrane region" description="Helical" evidence="11">
    <location>
        <begin position="188"/>
        <end position="209"/>
    </location>
</feature>